<evidence type="ECO:0000256" key="1">
    <source>
        <dbReference type="ARBA" id="ARBA00004613"/>
    </source>
</evidence>
<reference evidence="3 4" key="1">
    <citation type="submission" date="2018-12" db="EMBL/GenBank/DDBJ databases">
        <title>bacterium Hansschlegelia zhihuaiae S113.</title>
        <authorList>
            <person name="He J."/>
        </authorList>
    </citation>
    <scope>NUCLEOTIDE SEQUENCE [LARGE SCALE GENOMIC DNA]</scope>
    <source>
        <strain evidence="3 4">S 113</strain>
    </source>
</reference>
<gene>
    <name evidence="3" type="ORF">EK403_12850</name>
</gene>
<dbReference type="Gene3D" id="2.150.10.10">
    <property type="entry name" value="Serralysin-like metalloprotease, C-terminal"/>
    <property type="match status" value="4"/>
</dbReference>
<evidence type="ECO:0000313" key="3">
    <source>
        <dbReference type="EMBL" id="RXF73018.1"/>
    </source>
</evidence>
<dbReference type="EMBL" id="RYFI01000011">
    <property type="protein sequence ID" value="RXF73018.1"/>
    <property type="molecule type" value="Genomic_DNA"/>
</dbReference>
<comment type="subcellular location">
    <subcellularLocation>
        <location evidence="1">Secreted</location>
    </subcellularLocation>
</comment>
<name>A0A4Q0MHN6_9HYPH</name>
<dbReference type="GO" id="GO:0005509">
    <property type="term" value="F:calcium ion binding"/>
    <property type="evidence" value="ECO:0007669"/>
    <property type="project" value="InterPro"/>
</dbReference>
<dbReference type="GO" id="GO:0005576">
    <property type="term" value="C:extracellular region"/>
    <property type="evidence" value="ECO:0007669"/>
    <property type="project" value="UniProtKB-SubCell"/>
</dbReference>
<accession>A0A4Q0MHN6</accession>
<dbReference type="SUPFAM" id="SSF51120">
    <property type="entry name" value="beta-Roll"/>
    <property type="match status" value="5"/>
</dbReference>
<dbReference type="OrthoDB" id="7315305at2"/>
<evidence type="ECO:0000256" key="2">
    <source>
        <dbReference type="ARBA" id="ARBA00022525"/>
    </source>
</evidence>
<dbReference type="InterPro" id="IPR018511">
    <property type="entry name" value="Hemolysin-typ_Ca-bd_CS"/>
</dbReference>
<dbReference type="PROSITE" id="PS00330">
    <property type="entry name" value="HEMOLYSIN_CALCIUM"/>
    <property type="match status" value="1"/>
</dbReference>
<dbReference type="PANTHER" id="PTHR38340">
    <property type="entry name" value="S-LAYER PROTEIN"/>
    <property type="match status" value="1"/>
</dbReference>
<dbReference type="Pfam" id="PF00353">
    <property type="entry name" value="HemolysinCabind"/>
    <property type="match status" value="11"/>
</dbReference>
<dbReference type="PANTHER" id="PTHR38340:SF1">
    <property type="entry name" value="S-LAYER PROTEIN"/>
    <property type="match status" value="1"/>
</dbReference>
<dbReference type="InterPro" id="IPR050557">
    <property type="entry name" value="RTX_toxin/Mannuronan_C5-epim"/>
</dbReference>
<dbReference type="AlphaFoldDB" id="A0A4Q0MHN6"/>
<comment type="caution">
    <text evidence="3">The sequence shown here is derived from an EMBL/GenBank/DDBJ whole genome shotgun (WGS) entry which is preliminary data.</text>
</comment>
<organism evidence="3 4">
    <name type="scientific">Hansschlegelia zhihuaiae</name>
    <dbReference type="NCBI Taxonomy" id="405005"/>
    <lineage>
        <taxon>Bacteria</taxon>
        <taxon>Pseudomonadati</taxon>
        <taxon>Pseudomonadota</taxon>
        <taxon>Alphaproteobacteria</taxon>
        <taxon>Hyphomicrobiales</taxon>
        <taxon>Methylopilaceae</taxon>
        <taxon>Hansschlegelia</taxon>
    </lineage>
</organism>
<dbReference type="InterPro" id="IPR001343">
    <property type="entry name" value="Hemolysn_Ca-bd"/>
</dbReference>
<dbReference type="InterPro" id="IPR011049">
    <property type="entry name" value="Serralysin-like_metalloprot_C"/>
</dbReference>
<keyword evidence="4" id="KW-1185">Reference proteome</keyword>
<proteinExistence type="predicted"/>
<dbReference type="PRINTS" id="PR00313">
    <property type="entry name" value="CABNDNGRPT"/>
</dbReference>
<dbReference type="Proteomes" id="UP000289708">
    <property type="component" value="Unassembled WGS sequence"/>
</dbReference>
<protein>
    <submittedName>
        <fullName evidence="3">Calcium-binding protein</fullName>
    </submittedName>
</protein>
<sequence length="862" mass="90007">MVNRIGTARGDLLTGSNRDDYFEDNGVSQRPAGVTEQDTIEGLLGFDTMLVTASSSATFIGSAGTGDWTVGSTDGNTNVVASGIERVLFFGSGENDVFNTGNATGAVDGRGGMDLWIANFGTRSVDMRFQINDGFGIPQVDVTVRDIDQVFLTTGSGDDDIITGKEGDSITSGAGDDRVDMGARRVFGETGTDFWDGGDGTDTLIVHAEGENQGVGLGLIADGFFVRSTSNRIFVDAVDVEKVEFYGGFGDDVIDTGAGAVIVKGDVGSERGMDHWICDLSAAVRGFEYRVGGVFQLQSLGIKSVSGIDRITMTAGAFDDTIFGGAEGDLVRGGAGDDIVDMKTRRVFGETGADLFEAGAGEDTLVADCSNETQGMSLGVMTGGFFLRSTSNRFNVDALDCEMVRITGGSGNDVIDSGRGAERIAGGGGIDLWIANYGFTNKNIRVDLPGSANSLLQFGLESLSGIEQINFTAGSGNDTVTGGAQGDTFNGGAGRDVADLKTRQVFGETGADFFNGGAGIDTLIATLKTETQSVSLGVTGNGFFVRSTSNRFYIDAVDCENIRFTGGSGNDFIDSGGRGGAIDGWLGIDRWTADFSATNKAIDFKLGDVDTLGFLGVTSIQRIEYLNFTGGSGNDRLTGGAIADAIYGGRGDDTIDGGARGAQSTDGSDFVDGGGGSDTLVINASTDRDGVQLFGGESFALRSVSNRFNLDATNIEAVDFRGGLGNDSVMGGLGKDLLNGREGDDTLNGGLSADTLDGFTGKDTIRFDAALGPKNVDTVLNFAAKDDVIELDDAIFTELTLGRLKAGEFRFGQARDGDDHILVLNQRQLWYDPDGGGREQAVLFAILNSGSVNLTEKDFVVI</sequence>
<keyword evidence="2" id="KW-0964">Secreted</keyword>
<dbReference type="RefSeq" id="WP_128777878.1">
    <property type="nucleotide sequence ID" value="NZ_RYFI01000011.1"/>
</dbReference>
<evidence type="ECO:0000313" key="4">
    <source>
        <dbReference type="Proteomes" id="UP000289708"/>
    </source>
</evidence>